<evidence type="ECO:0000256" key="1">
    <source>
        <dbReference type="SAM" id="Phobius"/>
    </source>
</evidence>
<dbReference type="Proteomes" id="UP001347146">
    <property type="component" value="Unassembled WGS sequence"/>
</dbReference>
<keyword evidence="4" id="KW-1185">Reference proteome</keyword>
<accession>A0ABU7MJN2</accession>
<evidence type="ECO:0000313" key="4">
    <source>
        <dbReference type="Proteomes" id="UP001347146"/>
    </source>
</evidence>
<dbReference type="GO" id="GO:0016301">
    <property type="term" value="F:kinase activity"/>
    <property type="evidence" value="ECO:0007669"/>
    <property type="project" value="UniProtKB-KW"/>
</dbReference>
<dbReference type="InterPro" id="IPR016064">
    <property type="entry name" value="NAD/diacylglycerol_kinase_sf"/>
</dbReference>
<dbReference type="PROSITE" id="PS50146">
    <property type="entry name" value="DAGK"/>
    <property type="match status" value="1"/>
</dbReference>
<sequence length="458" mass="48650">MGRSTTDHPDAVGRPGPRRRVGAIVSLIGLGVFLALSVGFVVHSVASVVVAVAGLLTAVAGAWWVVTERDRRRIWGAMAIVAGLVVVTWAMGHALLAFDAIVVRLTATVLVFGVSIACARYALVPDLHALDRRRESRPPAKPVLICNPRSGGGKVQRFGIREAAAELGVETVVLEPGDDLEQIARDAVASGADCLGMAGGDGSQALVASVAVEHDLPFVCVSAGTRNHFALDLGLDRADPRTTLRAFRDAVERRVDYATVNGRLFVNNVSLGVYATIVAEESYRDEKAQTAAMLLPDLLGPTAQPFDLQFTAPSGREVDGAFMILVSNNPYVTATSLDAATRRRMDTGTLGVIAVSTSTAAEAARLMARSAFGLRKTSPFWHEFTTESVVIHSRSGHAATGIDGESMELTTPLTLRSHPRGLRLLVPSDNRTAAARREARDVNVRALIDVAAGQEARL</sequence>
<protein>
    <submittedName>
        <fullName evidence="3">Diacylglycerol kinase family protein</fullName>
    </submittedName>
</protein>
<gene>
    <name evidence="3" type="ORF">VZC37_20975</name>
</gene>
<name>A0ABU7MJN2_9ACTN</name>
<keyword evidence="3" id="KW-0808">Transferase</keyword>
<keyword evidence="3" id="KW-0418">Kinase</keyword>
<feature type="transmembrane region" description="Helical" evidence="1">
    <location>
        <begin position="101"/>
        <end position="123"/>
    </location>
</feature>
<dbReference type="InterPro" id="IPR001206">
    <property type="entry name" value="Diacylglycerol_kinase_cat_dom"/>
</dbReference>
<dbReference type="SUPFAM" id="SSF111331">
    <property type="entry name" value="NAD kinase/diacylglycerol kinase-like"/>
    <property type="match status" value="1"/>
</dbReference>
<dbReference type="Gene3D" id="2.60.200.40">
    <property type="match status" value="1"/>
</dbReference>
<feature type="transmembrane region" description="Helical" evidence="1">
    <location>
        <begin position="21"/>
        <end position="42"/>
    </location>
</feature>
<evidence type="ECO:0000259" key="2">
    <source>
        <dbReference type="PROSITE" id="PS50146"/>
    </source>
</evidence>
<keyword evidence="1" id="KW-0472">Membrane</keyword>
<dbReference type="InterPro" id="IPR017438">
    <property type="entry name" value="ATP-NAD_kinase_N"/>
</dbReference>
<feature type="transmembrane region" description="Helical" evidence="1">
    <location>
        <begin position="48"/>
        <end position="67"/>
    </location>
</feature>
<dbReference type="Pfam" id="PF00781">
    <property type="entry name" value="DAGK_cat"/>
    <property type="match status" value="1"/>
</dbReference>
<organism evidence="3 4">
    <name type="scientific">Gordonia sesuvii</name>
    <dbReference type="NCBI Taxonomy" id="3116777"/>
    <lineage>
        <taxon>Bacteria</taxon>
        <taxon>Bacillati</taxon>
        <taxon>Actinomycetota</taxon>
        <taxon>Actinomycetes</taxon>
        <taxon>Mycobacteriales</taxon>
        <taxon>Gordoniaceae</taxon>
        <taxon>Gordonia</taxon>
    </lineage>
</organism>
<keyword evidence="1" id="KW-1133">Transmembrane helix</keyword>
<dbReference type="Gene3D" id="3.40.50.10330">
    <property type="entry name" value="Probable inorganic polyphosphate/atp-NAD kinase, domain 1"/>
    <property type="match status" value="1"/>
</dbReference>
<keyword evidence="1" id="KW-0812">Transmembrane</keyword>
<proteinExistence type="predicted"/>
<dbReference type="EMBL" id="JAZDUF010000007">
    <property type="protein sequence ID" value="MEE3852826.1"/>
    <property type="molecule type" value="Genomic_DNA"/>
</dbReference>
<evidence type="ECO:0000313" key="3">
    <source>
        <dbReference type="EMBL" id="MEE3852826.1"/>
    </source>
</evidence>
<dbReference type="RefSeq" id="WP_330435378.1">
    <property type="nucleotide sequence ID" value="NZ_JAZDUF010000007.1"/>
</dbReference>
<comment type="caution">
    <text evidence="3">The sequence shown here is derived from an EMBL/GenBank/DDBJ whole genome shotgun (WGS) entry which is preliminary data.</text>
</comment>
<reference evidence="3 4" key="1">
    <citation type="submission" date="2024-01" db="EMBL/GenBank/DDBJ databases">
        <title>Draft genome sequence of Gordonia sp. LSe1-13.</title>
        <authorList>
            <person name="Suphannarot A."/>
            <person name="Mingma R."/>
        </authorList>
    </citation>
    <scope>NUCLEOTIDE SEQUENCE [LARGE SCALE GENOMIC DNA]</scope>
    <source>
        <strain evidence="3 4">LSe1-13</strain>
    </source>
</reference>
<feature type="domain" description="DAGKc" evidence="2">
    <location>
        <begin position="138"/>
        <end position="264"/>
    </location>
</feature>
<feature type="transmembrane region" description="Helical" evidence="1">
    <location>
        <begin position="74"/>
        <end position="95"/>
    </location>
</feature>